<name>A0A3P9DK27_9CICH</name>
<dbReference type="Pfam" id="PF16182">
    <property type="entry name" value="AbLIM_anchor"/>
    <property type="match status" value="1"/>
</dbReference>
<dbReference type="PANTHER" id="PTHR24213">
    <property type="entry name" value="ACTIN-BINDING LIM PROTEIN"/>
    <property type="match status" value="1"/>
</dbReference>
<dbReference type="AlphaFoldDB" id="A0A3P9DK27"/>
<dbReference type="PANTHER" id="PTHR24213:SF18">
    <property type="entry name" value="ACTIN-BINDING LIM PROTEIN 1"/>
    <property type="match status" value="1"/>
</dbReference>
<keyword evidence="2 4" id="KW-0862">Zinc</keyword>
<dbReference type="GO" id="GO:0060271">
    <property type="term" value="P:cilium assembly"/>
    <property type="evidence" value="ECO:0007669"/>
    <property type="project" value="TreeGrafter"/>
</dbReference>
<dbReference type="FunFam" id="2.10.110.10:FF:000024">
    <property type="entry name" value="actin-binding LIM protein 1 isoform X1"/>
    <property type="match status" value="1"/>
</dbReference>
<sequence>MLLMDSCHPCPPAGKKVICCFRCGESCRGEVLRVQSSYFHINCFTCKVCGCDLAQSGFFMRNGDYLCPLDFQRRHGTACNSCGEFVEGEVVTVLGKTYHPACFVCAICKQPFPAGNCVTFIGRDCLCQRCMEPVSPSPNATSYSSNCTGCGRDIKNGQALLALGGQWHLGCFKCKTCRKALSGEYISKDGVPYCERDYQIQFGVKCEACQKFITGKLLEAGDRHYHPSCARCSQCDRMFTEGEEMYVQGQFEIQTRSSSESSCSRPGSCTPGSPGRTICAKVDNEIIDYRDLAAIPRVKAIYDIEYPDMISYNYTPTSSRSPQHFHRPGEITQKKHTNTLV</sequence>
<feature type="domain" description="LIM zinc-binding" evidence="6">
    <location>
        <begin position="145"/>
        <end position="204"/>
    </location>
</feature>
<dbReference type="Proteomes" id="UP000265160">
    <property type="component" value="Unplaced"/>
</dbReference>
<protein>
    <submittedName>
        <fullName evidence="7">Actin binding LIM protein 1</fullName>
    </submittedName>
</protein>
<keyword evidence="8" id="KW-1185">Reference proteome</keyword>
<keyword evidence="1 4" id="KW-0479">Metal-binding</keyword>
<dbReference type="InterPro" id="IPR001781">
    <property type="entry name" value="Znf_LIM"/>
</dbReference>
<dbReference type="Gene3D" id="2.10.110.10">
    <property type="entry name" value="Cysteine Rich Protein"/>
    <property type="match status" value="4"/>
</dbReference>
<evidence type="ECO:0000256" key="5">
    <source>
        <dbReference type="SAM" id="MobiDB-lite"/>
    </source>
</evidence>
<reference evidence="7" key="1">
    <citation type="submission" date="2025-08" db="UniProtKB">
        <authorList>
            <consortium name="Ensembl"/>
        </authorList>
    </citation>
    <scope>IDENTIFICATION</scope>
</reference>
<dbReference type="InterPro" id="IPR051618">
    <property type="entry name" value="Actin-binding_LIM"/>
</dbReference>
<accession>A0A3P9DK27</accession>
<reference evidence="7" key="2">
    <citation type="submission" date="2025-09" db="UniProtKB">
        <authorList>
            <consortium name="Ensembl"/>
        </authorList>
    </citation>
    <scope>IDENTIFICATION</scope>
</reference>
<dbReference type="InterPro" id="IPR032402">
    <property type="entry name" value="AbLIM_anchor"/>
</dbReference>
<dbReference type="PROSITE" id="PS50023">
    <property type="entry name" value="LIM_DOMAIN_2"/>
    <property type="match status" value="3"/>
</dbReference>
<feature type="region of interest" description="Disordered" evidence="5">
    <location>
        <begin position="317"/>
        <end position="341"/>
    </location>
</feature>
<evidence type="ECO:0000259" key="6">
    <source>
        <dbReference type="PROSITE" id="PS50023"/>
    </source>
</evidence>
<feature type="domain" description="LIM zinc-binding" evidence="6">
    <location>
        <begin position="78"/>
        <end position="137"/>
    </location>
</feature>
<dbReference type="FunFam" id="2.10.110.10:FF:000055">
    <property type="entry name" value="Actin binding LIM protein 1"/>
    <property type="match status" value="1"/>
</dbReference>
<dbReference type="PROSITE" id="PS00478">
    <property type="entry name" value="LIM_DOMAIN_1"/>
    <property type="match status" value="3"/>
</dbReference>
<dbReference type="Ensembl" id="ENSMZET00005035723.1">
    <property type="protein sequence ID" value="ENSMZEP00005034511.1"/>
    <property type="gene ID" value="ENSMZEG00005025785.1"/>
</dbReference>
<feature type="domain" description="LIM zinc-binding" evidence="6">
    <location>
        <begin position="18"/>
        <end position="77"/>
    </location>
</feature>
<evidence type="ECO:0000313" key="7">
    <source>
        <dbReference type="Ensembl" id="ENSMZEP00005034511.1"/>
    </source>
</evidence>
<dbReference type="Pfam" id="PF00412">
    <property type="entry name" value="LIM"/>
    <property type="match status" value="4"/>
</dbReference>
<dbReference type="GO" id="GO:0030032">
    <property type="term" value="P:lamellipodium assembly"/>
    <property type="evidence" value="ECO:0007669"/>
    <property type="project" value="TreeGrafter"/>
</dbReference>
<evidence type="ECO:0000313" key="8">
    <source>
        <dbReference type="Proteomes" id="UP000265160"/>
    </source>
</evidence>
<dbReference type="GO" id="GO:0001725">
    <property type="term" value="C:stress fiber"/>
    <property type="evidence" value="ECO:0007669"/>
    <property type="project" value="TreeGrafter"/>
</dbReference>
<dbReference type="CDD" id="cd09327">
    <property type="entry name" value="LIM1_abLIM"/>
    <property type="match status" value="1"/>
</dbReference>
<dbReference type="SMART" id="SM00132">
    <property type="entry name" value="LIM"/>
    <property type="match status" value="4"/>
</dbReference>
<dbReference type="GO" id="GO:0046872">
    <property type="term" value="F:metal ion binding"/>
    <property type="evidence" value="ECO:0007669"/>
    <property type="project" value="UniProtKB-KW"/>
</dbReference>
<evidence type="ECO:0000256" key="1">
    <source>
        <dbReference type="ARBA" id="ARBA00022723"/>
    </source>
</evidence>
<dbReference type="SUPFAM" id="SSF57716">
    <property type="entry name" value="Glucocorticoid receptor-like (DNA-binding domain)"/>
    <property type="match status" value="5"/>
</dbReference>
<proteinExistence type="predicted"/>
<dbReference type="GO" id="GO:0051015">
    <property type="term" value="F:actin filament binding"/>
    <property type="evidence" value="ECO:0007669"/>
    <property type="project" value="TreeGrafter"/>
</dbReference>
<dbReference type="FunFam" id="2.10.110.10:FF:000003">
    <property type="entry name" value="actin-binding LIM protein 1 isoform X1"/>
    <property type="match status" value="1"/>
</dbReference>
<evidence type="ECO:0000256" key="3">
    <source>
        <dbReference type="ARBA" id="ARBA00023038"/>
    </source>
</evidence>
<evidence type="ECO:0000256" key="2">
    <source>
        <dbReference type="ARBA" id="ARBA00022833"/>
    </source>
</evidence>
<evidence type="ECO:0000256" key="4">
    <source>
        <dbReference type="PROSITE-ProRule" id="PRU00125"/>
    </source>
</evidence>
<organism evidence="7 8">
    <name type="scientific">Maylandia zebra</name>
    <name type="common">zebra mbuna</name>
    <dbReference type="NCBI Taxonomy" id="106582"/>
    <lineage>
        <taxon>Eukaryota</taxon>
        <taxon>Metazoa</taxon>
        <taxon>Chordata</taxon>
        <taxon>Craniata</taxon>
        <taxon>Vertebrata</taxon>
        <taxon>Euteleostomi</taxon>
        <taxon>Actinopterygii</taxon>
        <taxon>Neopterygii</taxon>
        <taxon>Teleostei</taxon>
        <taxon>Neoteleostei</taxon>
        <taxon>Acanthomorphata</taxon>
        <taxon>Ovalentaria</taxon>
        <taxon>Cichlomorphae</taxon>
        <taxon>Cichliformes</taxon>
        <taxon>Cichlidae</taxon>
        <taxon>African cichlids</taxon>
        <taxon>Pseudocrenilabrinae</taxon>
        <taxon>Haplochromini</taxon>
        <taxon>Maylandia</taxon>
        <taxon>Maylandia zebra complex</taxon>
    </lineage>
</organism>
<keyword evidence="3 4" id="KW-0440">LIM domain</keyword>
<dbReference type="GeneTree" id="ENSGT00950000182850"/>